<feature type="region of interest" description="Disordered" evidence="2">
    <location>
        <begin position="240"/>
        <end position="382"/>
    </location>
</feature>
<feature type="region of interest" description="Disordered" evidence="2">
    <location>
        <begin position="795"/>
        <end position="830"/>
    </location>
</feature>
<name>A0AAV1H3H0_XYRNO</name>
<evidence type="ECO:0000313" key="3">
    <source>
        <dbReference type="EMBL" id="CAJ1080383.1"/>
    </source>
</evidence>
<sequence>MASETIVENSYTQDSHEADEGWENIPPQDSAGDETSEPKVQVGDVLEYSSTQPCGENQPSSRTCTFSTPAPASAKGGVRVKSRLSGLPSALTPILKYLKIGNKCQSPESTSSHSGRPLGEINAPVRFLEDEYLPEITLLDVTCDTTMQVTRNDSALPDSVPATPVTTRSVCSSFPSVQPPKLNGSTTPQPFKVNASNSSNITAQTPTVKTDDYPESAFTPLRWLDDKYFPEITLLDVTRDSEVSPGAERSSMNVTLDIPPSDAPNEASSELRGESVAEPGTLDINKTEDLSSTLEGNATHTIGSSSEQSSLNNTSTVAQPANLTSSINSSSTSQTPQNKTLDLPAIDVDVPKEQSEIKDMSVSLSGNTSENSTVPSSSALKPGGSCDAWNATFDRNSLQKSSGNSGLEEAAAATLCLQNNTFDTRPTPQQNGTITLSETSSSDSHHNTGNQTPAAKICDATSGPNHTLPEVLLSEVSKHNESTASKDPNAKMANTFEVDPVVQKTFETGQSETKSETKDPSQLGLPMADSLSDISTHLKGDLESNKASSFDLDGTLDLAADALITSTPMPNSNMFNLNSERETSKIVGVTKKLYGDAPCKPDDHVTSEIPSNIVCDRKTFLTKPAAKSLLPSLDPASNLLKYKFASTLTSGLPMTRQRTQAEALRSTATSDAPQVPAETTSSYNLRATTTGSKQPFTGLRKPQKSGLPSGIQRPAMGLRPPSARSNAPTSSSSTDKLRAPLASNPVTKISQAKKHPLNKAEALPGAKKRKVDALVPSKIAEASTSSCDAANKAKNLKQPATSQRVLPAKTHKKDAAASQPAESSTSCDAVSRARVLKQPATSHRALIVKPQAHSCANCAALEQQLKMKSEEIQRLKEELQKFHKDKEDC</sequence>
<dbReference type="Proteomes" id="UP001178508">
    <property type="component" value="Chromosome 19"/>
</dbReference>
<feature type="compositionally biased region" description="Low complexity" evidence="2">
    <location>
        <begin position="719"/>
        <end position="734"/>
    </location>
</feature>
<feature type="compositionally biased region" description="Polar residues" evidence="2">
    <location>
        <begin position="290"/>
        <end position="303"/>
    </location>
</feature>
<evidence type="ECO:0000256" key="1">
    <source>
        <dbReference type="SAM" id="Coils"/>
    </source>
</evidence>
<accession>A0AAV1H3H0</accession>
<evidence type="ECO:0000256" key="2">
    <source>
        <dbReference type="SAM" id="MobiDB-lite"/>
    </source>
</evidence>
<reference evidence="3" key="1">
    <citation type="submission" date="2023-08" db="EMBL/GenBank/DDBJ databases">
        <authorList>
            <person name="Alioto T."/>
            <person name="Alioto T."/>
            <person name="Gomez Garrido J."/>
        </authorList>
    </citation>
    <scope>NUCLEOTIDE SEQUENCE</scope>
</reference>
<proteinExistence type="predicted"/>
<dbReference type="EMBL" id="OY660882">
    <property type="protein sequence ID" value="CAJ1080383.1"/>
    <property type="molecule type" value="Genomic_DNA"/>
</dbReference>
<feature type="region of interest" description="Disordered" evidence="2">
    <location>
        <begin position="663"/>
        <end position="768"/>
    </location>
</feature>
<evidence type="ECO:0000313" key="4">
    <source>
        <dbReference type="Proteomes" id="UP001178508"/>
    </source>
</evidence>
<feature type="compositionally biased region" description="Polar residues" evidence="2">
    <location>
        <begin position="1"/>
        <end position="13"/>
    </location>
</feature>
<feature type="compositionally biased region" description="Polar residues" evidence="2">
    <location>
        <begin position="421"/>
        <end position="453"/>
    </location>
</feature>
<feature type="coiled-coil region" evidence="1">
    <location>
        <begin position="858"/>
        <end position="885"/>
    </location>
</feature>
<feature type="compositionally biased region" description="Polar residues" evidence="2">
    <location>
        <begin position="362"/>
        <end position="379"/>
    </location>
</feature>
<keyword evidence="1" id="KW-0175">Coiled coil</keyword>
<gene>
    <name evidence="3" type="ORF">XNOV1_A004892</name>
</gene>
<feature type="compositionally biased region" description="Polar residues" evidence="2">
    <location>
        <begin position="48"/>
        <end position="70"/>
    </location>
</feature>
<keyword evidence="4" id="KW-1185">Reference proteome</keyword>
<feature type="region of interest" description="Disordered" evidence="2">
    <location>
        <begin position="421"/>
        <end position="463"/>
    </location>
</feature>
<feature type="region of interest" description="Disordered" evidence="2">
    <location>
        <begin position="506"/>
        <end position="528"/>
    </location>
</feature>
<protein>
    <submittedName>
        <fullName evidence="3">Mucin-17-like</fullName>
    </submittedName>
</protein>
<organism evidence="3 4">
    <name type="scientific">Xyrichtys novacula</name>
    <name type="common">Pearly razorfish</name>
    <name type="synonym">Hemipteronotus novacula</name>
    <dbReference type="NCBI Taxonomy" id="13765"/>
    <lineage>
        <taxon>Eukaryota</taxon>
        <taxon>Metazoa</taxon>
        <taxon>Chordata</taxon>
        <taxon>Craniata</taxon>
        <taxon>Vertebrata</taxon>
        <taxon>Euteleostomi</taxon>
        <taxon>Actinopterygii</taxon>
        <taxon>Neopterygii</taxon>
        <taxon>Teleostei</taxon>
        <taxon>Neoteleostei</taxon>
        <taxon>Acanthomorphata</taxon>
        <taxon>Eupercaria</taxon>
        <taxon>Labriformes</taxon>
        <taxon>Labridae</taxon>
        <taxon>Xyrichtys</taxon>
    </lineage>
</organism>
<feature type="compositionally biased region" description="Low complexity" evidence="2">
    <location>
        <begin position="324"/>
        <end position="335"/>
    </location>
</feature>
<feature type="compositionally biased region" description="Polar residues" evidence="2">
    <location>
        <begin position="663"/>
        <end position="695"/>
    </location>
</feature>
<feature type="region of interest" description="Disordered" evidence="2">
    <location>
        <begin position="1"/>
        <end position="77"/>
    </location>
</feature>
<feature type="compositionally biased region" description="Basic and acidic residues" evidence="2">
    <location>
        <begin position="349"/>
        <end position="359"/>
    </location>
</feature>
<feature type="compositionally biased region" description="Low complexity" evidence="2">
    <location>
        <begin position="304"/>
        <end position="316"/>
    </location>
</feature>
<dbReference type="AlphaFoldDB" id="A0AAV1H3H0"/>